<dbReference type="FunFam" id="1.10.510.10:FF:000284">
    <property type="entry name" value="Putative receptor-like serine/threonine-protein kinase"/>
    <property type="match status" value="1"/>
</dbReference>
<dbReference type="InterPro" id="IPR000719">
    <property type="entry name" value="Prot_kinase_dom"/>
</dbReference>
<gene>
    <name evidence="8" type="ORF">ZIOFF_027090</name>
</gene>
<evidence type="ECO:0000313" key="9">
    <source>
        <dbReference type="Proteomes" id="UP000734854"/>
    </source>
</evidence>
<dbReference type="InterPro" id="IPR046958">
    <property type="entry name" value="RBK1/2/STUNTED"/>
</dbReference>
<keyword evidence="3" id="KW-0418">Kinase</keyword>
<dbReference type="Gene3D" id="3.30.200.20">
    <property type="entry name" value="Phosphorylase Kinase, domain 1"/>
    <property type="match status" value="1"/>
</dbReference>
<dbReference type="GO" id="GO:0005524">
    <property type="term" value="F:ATP binding"/>
    <property type="evidence" value="ECO:0007669"/>
    <property type="project" value="UniProtKB-UniRule"/>
</dbReference>
<dbReference type="Pfam" id="PF00069">
    <property type="entry name" value="Pkinase"/>
    <property type="match status" value="1"/>
</dbReference>
<dbReference type="SMART" id="SM00220">
    <property type="entry name" value="S_TKc"/>
    <property type="match status" value="1"/>
</dbReference>
<dbReference type="PROSITE" id="PS00107">
    <property type="entry name" value="PROTEIN_KINASE_ATP"/>
    <property type="match status" value="1"/>
</dbReference>
<evidence type="ECO:0000313" key="8">
    <source>
        <dbReference type="EMBL" id="KAG6516621.1"/>
    </source>
</evidence>
<keyword evidence="1" id="KW-0808">Transferase</keyword>
<keyword evidence="9" id="KW-1185">Reference proteome</keyword>
<dbReference type="GO" id="GO:0004672">
    <property type="term" value="F:protein kinase activity"/>
    <property type="evidence" value="ECO:0007669"/>
    <property type="project" value="InterPro"/>
</dbReference>
<sequence length="643" mass="71559">MLHAKNSGKEGRRNGRRKRRDHGDEGAEDGGGRGGHQDGRRRPPAAHLGPRQDCRRRRPRRRAPRPPLPRRRRRYTIRPLPNVSSFDLLEFDRSPHAAEALDASSRFLSVYDGLCSLKQIDLELKIARCSSVPKVLVREFISHGATKLVLGVAKSSHVIGCSSKSVAKYCAKKLPRDCSVFAVQNGKALFKREASPAQTLTVDKEEEETKKIKPSLLSLEDFSSQDKPGWPLLRSALLSQSAPRSIEHPQHKPTANSRVESRVPEELVHLQEKYGTVCRVFSYEDVICITSEFSPKNLVGKGGSSHVYKGSFSDGQEWALKVLKSSDHHAMEEFASEIEIVTAMKHKNIVSLVGFCSENNKLTLVYNFLSRGSLEDNLHGLDSNKNAIGWAERYKVAVGVAAALDYLHSNGDAPSVIHRDVKSSNILLSDDFEPQLSDFGLAMWASASAAPMICNDVAGTFGYLAPEYFMHGKVNEKIDIYAFGVVLLELISGRKSVDTGAKGQESLVMWAMPILQGGKLEELVDPCLRTGFVKSQLERMALVAFLCIRRSPHSRPRMELVLKLLKGDDDVVRWARQVAHAPEKVDDLDDEAILQHKNLQAHIDLALQDIDDVSSSINSIEPLMNMSMEEYLEGRWSRSSSLN</sequence>
<evidence type="ECO:0000256" key="2">
    <source>
        <dbReference type="ARBA" id="ARBA00022741"/>
    </source>
</evidence>
<dbReference type="InterPro" id="IPR017441">
    <property type="entry name" value="Protein_kinase_ATP_BS"/>
</dbReference>
<proteinExistence type="predicted"/>
<evidence type="ECO:0000256" key="1">
    <source>
        <dbReference type="ARBA" id="ARBA00022679"/>
    </source>
</evidence>
<evidence type="ECO:0000256" key="6">
    <source>
        <dbReference type="SAM" id="MobiDB-lite"/>
    </source>
</evidence>
<dbReference type="InterPro" id="IPR008271">
    <property type="entry name" value="Ser/Thr_kinase_AS"/>
</dbReference>
<dbReference type="SUPFAM" id="SSF56112">
    <property type="entry name" value="Protein kinase-like (PK-like)"/>
    <property type="match status" value="1"/>
</dbReference>
<organism evidence="8 9">
    <name type="scientific">Zingiber officinale</name>
    <name type="common">Ginger</name>
    <name type="synonym">Amomum zingiber</name>
    <dbReference type="NCBI Taxonomy" id="94328"/>
    <lineage>
        <taxon>Eukaryota</taxon>
        <taxon>Viridiplantae</taxon>
        <taxon>Streptophyta</taxon>
        <taxon>Embryophyta</taxon>
        <taxon>Tracheophyta</taxon>
        <taxon>Spermatophyta</taxon>
        <taxon>Magnoliopsida</taxon>
        <taxon>Liliopsida</taxon>
        <taxon>Zingiberales</taxon>
        <taxon>Zingiberaceae</taxon>
        <taxon>Zingiber</taxon>
    </lineage>
</organism>
<dbReference type="Gene3D" id="1.10.510.10">
    <property type="entry name" value="Transferase(Phosphotransferase) domain 1"/>
    <property type="match status" value="1"/>
</dbReference>
<evidence type="ECO:0000256" key="3">
    <source>
        <dbReference type="ARBA" id="ARBA00022777"/>
    </source>
</evidence>
<dbReference type="PROSITE" id="PS50011">
    <property type="entry name" value="PROTEIN_KINASE_DOM"/>
    <property type="match status" value="1"/>
</dbReference>
<keyword evidence="2 5" id="KW-0547">Nucleotide-binding</keyword>
<feature type="domain" description="Protein kinase" evidence="7">
    <location>
        <begin position="293"/>
        <end position="572"/>
    </location>
</feature>
<dbReference type="InterPro" id="IPR011009">
    <property type="entry name" value="Kinase-like_dom_sf"/>
</dbReference>
<evidence type="ECO:0000256" key="5">
    <source>
        <dbReference type="PROSITE-ProRule" id="PRU10141"/>
    </source>
</evidence>
<accession>A0A8J5H5T9</accession>
<dbReference type="EMBL" id="JACMSC010000007">
    <property type="protein sequence ID" value="KAG6516621.1"/>
    <property type="molecule type" value="Genomic_DNA"/>
</dbReference>
<dbReference type="FunFam" id="3.30.200.20:FF:000268">
    <property type="entry name" value="probable receptor-like serine/threonine-protein kinase At5g57670"/>
    <property type="match status" value="1"/>
</dbReference>
<dbReference type="PROSITE" id="PS00108">
    <property type="entry name" value="PROTEIN_KINASE_ST"/>
    <property type="match status" value="1"/>
</dbReference>
<evidence type="ECO:0000259" key="7">
    <source>
        <dbReference type="PROSITE" id="PS50011"/>
    </source>
</evidence>
<dbReference type="PANTHER" id="PTHR47987">
    <property type="entry name" value="OS08G0249100 PROTEIN"/>
    <property type="match status" value="1"/>
</dbReference>
<feature type="binding site" evidence="5">
    <location>
        <position position="321"/>
    </location>
    <ligand>
        <name>ATP</name>
        <dbReference type="ChEBI" id="CHEBI:30616"/>
    </ligand>
</feature>
<feature type="compositionally biased region" description="Basic residues" evidence="6">
    <location>
        <begin position="54"/>
        <end position="76"/>
    </location>
</feature>
<protein>
    <recommendedName>
        <fullName evidence="7">Protein kinase domain-containing protein</fullName>
    </recommendedName>
</protein>
<name>A0A8J5H5T9_ZINOF</name>
<dbReference type="PANTHER" id="PTHR47987:SF5">
    <property type="entry name" value="PROTEIN KINASE DOMAIN-CONTAINING PROTEIN"/>
    <property type="match status" value="1"/>
</dbReference>
<dbReference type="Proteomes" id="UP000734854">
    <property type="component" value="Unassembled WGS sequence"/>
</dbReference>
<keyword evidence="4 5" id="KW-0067">ATP-binding</keyword>
<reference evidence="8 9" key="1">
    <citation type="submission" date="2020-08" db="EMBL/GenBank/DDBJ databases">
        <title>Plant Genome Project.</title>
        <authorList>
            <person name="Zhang R.-G."/>
        </authorList>
    </citation>
    <scope>NUCLEOTIDE SEQUENCE [LARGE SCALE GENOMIC DNA]</scope>
    <source>
        <tissue evidence="8">Rhizome</tissue>
    </source>
</reference>
<comment type="caution">
    <text evidence="8">The sequence shown here is derived from an EMBL/GenBank/DDBJ whole genome shotgun (WGS) entry which is preliminary data.</text>
</comment>
<dbReference type="AlphaFoldDB" id="A0A8J5H5T9"/>
<feature type="region of interest" description="Disordered" evidence="6">
    <location>
        <begin position="1"/>
        <end position="76"/>
    </location>
</feature>
<evidence type="ECO:0000256" key="4">
    <source>
        <dbReference type="ARBA" id="ARBA00022840"/>
    </source>
</evidence>